<keyword evidence="1" id="KW-1133">Transmembrane helix</keyword>
<evidence type="ECO:0000313" key="4">
    <source>
        <dbReference type="Proteomes" id="UP000305067"/>
    </source>
</evidence>
<dbReference type="PANTHER" id="PTHR40465:SF1">
    <property type="entry name" value="DUF6534 DOMAIN-CONTAINING PROTEIN"/>
    <property type="match status" value="1"/>
</dbReference>
<dbReference type="EMBL" id="ML178817">
    <property type="protein sequence ID" value="TFL04914.1"/>
    <property type="molecule type" value="Genomic_DNA"/>
</dbReference>
<organism evidence="3 4">
    <name type="scientific">Pterulicium gracile</name>
    <dbReference type="NCBI Taxonomy" id="1884261"/>
    <lineage>
        <taxon>Eukaryota</taxon>
        <taxon>Fungi</taxon>
        <taxon>Dikarya</taxon>
        <taxon>Basidiomycota</taxon>
        <taxon>Agaricomycotina</taxon>
        <taxon>Agaricomycetes</taxon>
        <taxon>Agaricomycetidae</taxon>
        <taxon>Agaricales</taxon>
        <taxon>Pleurotineae</taxon>
        <taxon>Pterulaceae</taxon>
        <taxon>Pterulicium</taxon>
    </lineage>
</organism>
<name>A0A5C3R2F9_9AGAR</name>
<feature type="transmembrane region" description="Helical" evidence="1">
    <location>
        <begin position="246"/>
        <end position="267"/>
    </location>
</feature>
<sequence>MSALSPDTPLSDDSAFGINMETILGPAVISSIFAGILFGIATLQTYIYARNFPNDRALLKYMHDELTWFHPVVSPTTRSTLQCVYKVAAQDFGHPERFTSVPKVMRISVFMKAVVFYIVPLFLTYWVRVLSSSRVLVAFLGLLSFARGISSCLLAGTSLATPLISVFSAKYQWLLMLSLVLDVVTDVSLSSVFVFFLRKNQRQSIMSRELNSIMDALVLYTIESGALTALFNSATLIVFVTMPNSGVWVGFLIVMPKVYANCLLASLNGRLYIKHGDEVMTFSRSVSHGLGTQMYDLSPTNFAINGTAQESRSTNATKWRMSDVSSDDWKSPKAERLRALEGVQIEQTRRVRE</sequence>
<dbReference type="AlphaFoldDB" id="A0A5C3R2F9"/>
<feature type="transmembrane region" description="Helical" evidence="1">
    <location>
        <begin position="217"/>
        <end position="240"/>
    </location>
</feature>
<reference evidence="3 4" key="1">
    <citation type="journal article" date="2019" name="Nat. Ecol. Evol.">
        <title>Megaphylogeny resolves global patterns of mushroom evolution.</title>
        <authorList>
            <person name="Varga T."/>
            <person name="Krizsan K."/>
            <person name="Foldi C."/>
            <person name="Dima B."/>
            <person name="Sanchez-Garcia M."/>
            <person name="Sanchez-Ramirez S."/>
            <person name="Szollosi G.J."/>
            <person name="Szarkandi J.G."/>
            <person name="Papp V."/>
            <person name="Albert L."/>
            <person name="Andreopoulos W."/>
            <person name="Angelini C."/>
            <person name="Antonin V."/>
            <person name="Barry K.W."/>
            <person name="Bougher N.L."/>
            <person name="Buchanan P."/>
            <person name="Buyck B."/>
            <person name="Bense V."/>
            <person name="Catcheside P."/>
            <person name="Chovatia M."/>
            <person name="Cooper J."/>
            <person name="Damon W."/>
            <person name="Desjardin D."/>
            <person name="Finy P."/>
            <person name="Geml J."/>
            <person name="Haridas S."/>
            <person name="Hughes K."/>
            <person name="Justo A."/>
            <person name="Karasinski D."/>
            <person name="Kautmanova I."/>
            <person name="Kiss B."/>
            <person name="Kocsube S."/>
            <person name="Kotiranta H."/>
            <person name="LaButti K.M."/>
            <person name="Lechner B.E."/>
            <person name="Liimatainen K."/>
            <person name="Lipzen A."/>
            <person name="Lukacs Z."/>
            <person name="Mihaltcheva S."/>
            <person name="Morgado L.N."/>
            <person name="Niskanen T."/>
            <person name="Noordeloos M.E."/>
            <person name="Ohm R.A."/>
            <person name="Ortiz-Santana B."/>
            <person name="Ovrebo C."/>
            <person name="Racz N."/>
            <person name="Riley R."/>
            <person name="Savchenko A."/>
            <person name="Shiryaev A."/>
            <person name="Soop K."/>
            <person name="Spirin V."/>
            <person name="Szebenyi C."/>
            <person name="Tomsovsky M."/>
            <person name="Tulloss R.E."/>
            <person name="Uehling J."/>
            <person name="Grigoriev I.V."/>
            <person name="Vagvolgyi C."/>
            <person name="Papp T."/>
            <person name="Martin F.M."/>
            <person name="Miettinen O."/>
            <person name="Hibbett D.S."/>
            <person name="Nagy L.G."/>
        </authorList>
    </citation>
    <scope>NUCLEOTIDE SEQUENCE [LARGE SCALE GENOMIC DNA]</scope>
    <source>
        <strain evidence="3 4">CBS 309.79</strain>
    </source>
</reference>
<dbReference type="Pfam" id="PF20152">
    <property type="entry name" value="DUF6534"/>
    <property type="match status" value="1"/>
</dbReference>
<feature type="transmembrane region" description="Helical" evidence="1">
    <location>
        <begin position="104"/>
        <end position="123"/>
    </location>
</feature>
<dbReference type="PANTHER" id="PTHR40465">
    <property type="entry name" value="CHROMOSOME 1, WHOLE GENOME SHOTGUN SEQUENCE"/>
    <property type="match status" value="1"/>
</dbReference>
<gene>
    <name evidence="3" type="ORF">BDV98DRAFT_589640</name>
</gene>
<keyword evidence="4" id="KW-1185">Reference proteome</keyword>
<evidence type="ECO:0000313" key="3">
    <source>
        <dbReference type="EMBL" id="TFL04914.1"/>
    </source>
</evidence>
<keyword evidence="1" id="KW-0812">Transmembrane</keyword>
<evidence type="ECO:0000256" key="1">
    <source>
        <dbReference type="SAM" id="Phobius"/>
    </source>
</evidence>
<accession>A0A5C3R2F9</accession>
<proteinExistence type="predicted"/>
<dbReference type="OrthoDB" id="2868589at2759"/>
<keyword evidence="1" id="KW-0472">Membrane</keyword>
<dbReference type="Proteomes" id="UP000305067">
    <property type="component" value="Unassembled WGS sequence"/>
</dbReference>
<protein>
    <recommendedName>
        <fullName evidence="2">DUF6534 domain-containing protein</fullName>
    </recommendedName>
</protein>
<evidence type="ECO:0000259" key="2">
    <source>
        <dbReference type="Pfam" id="PF20152"/>
    </source>
</evidence>
<feature type="domain" description="DUF6534" evidence="2">
    <location>
        <begin position="183"/>
        <end position="270"/>
    </location>
</feature>
<dbReference type="InterPro" id="IPR045339">
    <property type="entry name" value="DUF6534"/>
</dbReference>
<feature type="transmembrane region" description="Helical" evidence="1">
    <location>
        <begin position="173"/>
        <end position="197"/>
    </location>
</feature>
<feature type="transmembrane region" description="Helical" evidence="1">
    <location>
        <begin position="23"/>
        <end position="49"/>
    </location>
</feature>